<evidence type="ECO:0000313" key="1">
    <source>
        <dbReference type="EMBL" id="QCO14028.1"/>
    </source>
</evidence>
<dbReference type="RefSeq" id="WP_137138682.1">
    <property type="nucleotide sequence ID" value="NZ_CP032345.1"/>
</dbReference>
<name>A0A4D8QTI6_AZOBR</name>
<sequence length="234" mass="25711">MSGPPTMPALKCPDCGAPMRLQPTPSTFKTPNPFVYLCDRRAAGCGGLMSAHPDGTPQGAPVAAELRRARRMTHQVFDRLWQTAPHYYPVAETGAARVAAFKRIQDAARNRAYAYVAAHLGMSRDACHIGKITDIETLRAFYGIARRATPLTVRDWWKKLQAEEAHLKPIPPDALPALVGQPIRLKGAGLGMTWVLERIKGDTLFLRSPTNNRKRMACANQALYPRAAQPSEAS</sequence>
<reference evidence="1 2" key="1">
    <citation type="submission" date="2018-09" db="EMBL/GenBank/DDBJ databases">
        <title>Whole genome based analysis of evolution and adaptive divergence in Indian and Brazilian strains of Azospirillum brasilense.</title>
        <authorList>
            <person name="Singh C."/>
            <person name="Tripathi A.K."/>
        </authorList>
    </citation>
    <scope>NUCLEOTIDE SEQUENCE [LARGE SCALE GENOMIC DNA]</scope>
    <source>
        <strain evidence="1 2">MTCC4039</strain>
    </source>
</reference>
<protein>
    <submittedName>
        <fullName evidence="1">Uncharacterized protein</fullName>
    </submittedName>
</protein>
<dbReference type="Proteomes" id="UP000298693">
    <property type="component" value="Chromosome"/>
</dbReference>
<dbReference type="EMBL" id="CP032345">
    <property type="protein sequence ID" value="QCO14028.1"/>
    <property type="molecule type" value="Genomic_DNA"/>
</dbReference>
<dbReference type="InterPro" id="IPR021686">
    <property type="entry name" value="DUF3268"/>
</dbReference>
<proteinExistence type="predicted"/>
<dbReference type="AlphaFoldDB" id="A0A4D8QTI6"/>
<gene>
    <name evidence="1" type="ORF">D3869_01590</name>
</gene>
<evidence type="ECO:0000313" key="2">
    <source>
        <dbReference type="Proteomes" id="UP000298693"/>
    </source>
</evidence>
<accession>A0A4D8QTI6</accession>
<organism evidence="1 2">
    <name type="scientific">Azospirillum brasilense</name>
    <dbReference type="NCBI Taxonomy" id="192"/>
    <lineage>
        <taxon>Bacteria</taxon>
        <taxon>Pseudomonadati</taxon>
        <taxon>Pseudomonadota</taxon>
        <taxon>Alphaproteobacteria</taxon>
        <taxon>Rhodospirillales</taxon>
        <taxon>Azospirillaceae</taxon>
        <taxon>Azospirillum</taxon>
    </lineage>
</organism>
<dbReference type="Pfam" id="PF11672">
    <property type="entry name" value="DUF3268"/>
    <property type="match status" value="1"/>
</dbReference>